<dbReference type="EMBL" id="CP136137">
    <property type="protein sequence ID" value="WYY06258.1"/>
    <property type="molecule type" value="Genomic_DNA"/>
</dbReference>
<dbReference type="RefSeq" id="WP_239588507.1">
    <property type="nucleotide sequence ID" value="NZ_CP136137.1"/>
</dbReference>
<keyword evidence="2" id="KW-1133">Transmembrane helix</keyword>
<dbReference type="NCBIfam" id="TIGR00426">
    <property type="entry name" value="competence protein ComEA helix-hairpin-helix repeat region"/>
    <property type="match status" value="1"/>
</dbReference>
<sequence>MGRKQRVGRDRDNGPDPLARLASPAPSTQPWGVTGMPSWLDTPEGRNAWAEHDTADPPIEDTERAVGNDDPDWLPRSRAPEPDWIDDDWFDAGDRDSAIADDDGADDDLPGLDSLGDEDDWEDDWEPPRRRLSMLPPAAIGLIVVGLIACAIAGYSLLKQNEPTAPLVAFEAGAQPSAGPSGAGPSAPKASTSDTADDARIIVSVVGLVRRPGLVRIVNTARVADAIAQAGGAQPGADLISLNMAQLLHDGDQILVGKGGVDTVKSAVVAASGATPGAQPPPAQGGSVPTDGTALVDLNAATAEQLEALPGVGPVTAAAIVAWRDANGRFSSVSQLAEVDGIGPARLAKLKPLVTVG</sequence>
<dbReference type="InterPro" id="IPR019554">
    <property type="entry name" value="Soluble_ligand-bd"/>
</dbReference>
<dbReference type="InterPro" id="IPR004509">
    <property type="entry name" value="Competence_ComEA_HhH"/>
</dbReference>
<dbReference type="Pfam" id="PF10531">
    <property type="entry name" value="SLBB"/>
    <property type="match status" value="1"/>
</dbReference>
<evidence type="ECO:0000259" key="3">
    <source>
        <dbReference type="SMART" id="SM00278"/>
    </source>
</evidence>
<reference evidence="4 5" key="1">
    <citation type="journal article" date="2023" name="Virus Evol.">
        <title>Computational host range prediction-The good, the bad, and the ugly.</title>
        <authorList>
            <person name="Howell A.A."/>
            <person name="Versoza C.J."/>
            <person name="Pfeifer S.P."/>
        </authorList>
    </citation>
    <scope>NUCLEOTIDE SEQUENCE [LARGE SCALE GENOMIC DNA]</scope>
    <source>
        <strain evidence="4 5">1610/1b</strain>
    </source>
</reference>
<dbReference type="PANTHER" id="PTHR21180:SF32">
    <property type="entry name" value="ENDONUCLEASE_EXONUCLEASE_PHOSPHATASE FAMILY DOMAIN-CONTAINING PROTEIN 1"/>
    <property type="match status" value="1"/>
</dbReference>
<dbReference type="InterPro" id="IPR003583">
    <property type="entry name" value="Hlx-hairpin-Hlx_DNA-bd_motif"/>
</dbReference>
<evidence type="ECO:0000256" key="1">
    <source>
        <dbReference type="SAM" id="MobiDB-lite"/>
    </source>
</evidence>
<dbReference type="Gene3D" id="1.10.150.320">
    <property type="entry name" value="Photosystem II 12 kDa extrinsic protein"/>
    <property type="match status" value="1"/>
</dbReference>
<feature type="region of interest" description="Disordered" evidence="1">
    <location>
        <begin position="175"/>
        <end position="194"/>
    </location>
</feature>
<keyword evidence="2" id="KW-0812">Transmembrane</keyword>
<name>A0ABZ2TXR6_9ACTN</name>
<feature type="region of interest" description="Disordered" evidence="1">
    <location>
        <begin position="1"/>
        <end position="131"/>
    </location>
</feature>
<evidence type="ECO:0000313" key="4">
    <source>
        <dbReference type="EMBL" id="WYY06258.1"/>
    </source>
</evidence>
<feature type="domain" description="Helix-hairpin-helix DNA-binding motif class 1" evidence="3">
    <location>
        <begin position="304"/>
        <end position="323"/>
    </location>
</feature>
<accession>A0ABZ2TXR6</accession>
<feature type="compositionally biased region" description="Basic and acidic residues" evidence="1">
    <location>
        <begin position="49"/>
        <end position="81"/>
    </location>
</feature>
<dbReference type="SMART" id="SM00278">
    <property type="entry name" value="HhH1"/>
    <property type="match status" value="2"/>
</dbReference>
<proteinExistence type="predicted"/>
<organism evidence="4 5">
    <name type="scientific">Gordonia hydrophobica</name>
    <dbReference type="NCBI Taxonomy" id="40516"/>
    <lineage>
        <taxon>Bacteria</taxon>
        <taxon>Bacillati</taxon>
        <taxon>Actinomycetota</taxon>
        <taxon>Actinomycetes</taxon>
        <taxon>Mycobacteriales</taxon>
        <taxon>Gordoniaceae</taxon>
        <taxon>Gordonia</taxon>
    </lineage>
</organism>
<feature type="transmembrane region" description="Helical" evidence="2">
    <location>
        <begin position="138"/>
        <end position="158"/>
    </location>
</feature>
<feature type="compositionally biased region" description="Low complexity" evidence="1">
    <location>
        <begin position="175"/>
        <end position="191"/>
    </location>
</feature>
<dbReference type="InterPro" id="IPR051675">
    <property type="entry name" value="Endo/Exo/Phosphatase_dom_1"/>
</dbReference>
<dbReference type="InterPro" id="IPR010994">
    <property type="entry name" value="RuvA_2-like"/>
</dbReference>
<feature type="compositionally biased region" description="Acidic residues" evidence="1">
    <location>
        <begin position="99"/>
        <end position="125"/>
    </location>
</feature>
<dbReference type="Gene3D" id="3.10.560.10">
    <property type="entry name" value="Outer membrane lipoprotein wza domain like"/>
    <property type="match status" value="1"/>
</dbReference>
<feature type="domain" description="Helix-hairpin-helix DNA-binding motif class 1" evidence="3">
    <location>
        <begin position="334"/>
        <end position="353"/>
    </location>
</feature>
<gene>
    <name evidence="4" type="ORF">RVF87_14410</name>
</gene>
<dbReference type="SUPFAM" id="SSF47781">
    <property type="entry name" value="RuvA domain 2-like"/>
    <property type="match status" value="1"/>
</dbReference>
<dbReference type="Pfam" id="PF12836">
    <property type="entry name" value="HHH_3"/>
    <property type="match status" value="1"/>
</dbReference>
<protein>
    <submittedName>
        <fullName evidence="4">Helix-hairpin-helix domain-containing protein</fullName>
    </submittedName>
</protein>
<keyword evidence="2" id="KW-0472">Membrane</keyword>
<dbReference type="Proteomes" id="UP001479933">
    <property type="component" value="Chromosome"/>
</dbReference>
<keyword evidence="5" id="KW-1185">Reference proteome</keyword>
<dbReference type="PANTHER" id="PTHR21180">
    <property type="entry name" value="ENDONUCLEASE/EXONUCLEASE/PHOSPHATASE FAMILY DOMAIN-CONTAINING PROTEIN 1"/>
    <property type="match status" value="1"/>
</dbReference>
<evidence type="ECO:0000256" key="2">
    <source>
        <dbReference type="SAM" id="Phobius"/>
    </source>
</evidence>
<evidence type="ECO:0000313" key="5">
    <source>
        <dbReference type="Proteomes" id="UP001479933"/>
    </source>
</evidence>